<proteinExistence type="predicted"/>
<dbReference type="Proteomes" id="UP000032141">
    <property type="component" value="Chromosome C5"/>
</dbReference>
<evidence type="ECO:0000313" key="3">
    <source>
        <dbReference type="Proteomes" id="UP000032141"/>
    </source>
</evidence>
<dbReference type="Gramene" id="Bo5g140020.1">
    <property type="protein sequence ID" value="Bo5g140020.1"/>
    <property type="gene ID" value="Bo5g140020"/>
</dbReference>
<dbReference type="EnsemblPlants" id="Bo5g140020.1">
    <property type="protein sequence ID" value="Bo5g140020.1"/>
    <property type="gene ID" value="Bo5g140020"/>
</dbReference>
<evidence type="ECO:0000313" key="2">
    <source>
        <dbReference type="EnsemblPlants" id="Bo5g140020.1"/>
    </source>
</evidence>
<reference evidence="2" key="2">
    <citation type="submission" date="2015-03" db="UniProtKB">
        <authorList>
            <consortium name="EnsemblPlants"/>
        </authorList>
    </citation>
    <scope>IDENTIFICATION</scope>
</reference>
<dbReference type="STRING" id="109376.A0A0D3CLW7"/>
<protein>
    <submittedName>
        <fullName evidence="2">Uncharacterized protein</fullName>
    </submittedName>
</protein>
<dbReference type="HOGENOM" id="CLU_1373955_0_0_1"/>
<accession>A0A0D3CLW7</accession>
<feature type="region of interest" description="Disordered" evidence="1">
    <location>
        <begin position="148"/>
        <end position="199"/>
    </location>
</feature>
<dbReference type="PANTHER" id="PTHR35323">
    <property type="entry name" value="SAP DOMAIN-CONTAINING PROTEIN"/>
    <property type="match status" value="1"/>
</dbReference>
<dbReference type="PANTHER" id="PTHR35323:SF2">
    <property type="entry name" value="SAP DOMAIN-CONTAINING PROTEIN"/>
    <property type="match status" value="1"/>
</dbReference>
<sequence>MVSDYLVQNQFLLRGFLSIGDGNGESLYPISSFPINRTGDTVLFTQKVKGSGEIMGRRTVAGDAEIASLVPFTSERTEYFLNRLMTMRQRWANEDDRVKVLSEKHSRGATAARKVMRERKIKLGYIYGRLQKPDHVKKAGLSNMLLDHTYGPPPRAPRPYAPFSSHLPRPNIPHLQQNQSIQRPPAAFFNGRPTSNALQ</sequence>
<dbReference type="AlphaFoldDB" id="A0A0D3CLW7"/>
<keyword evidence="3" id="KW-1185">Reference proteome</keyword>
<evidence type="ECO:0000256" key="1">
    <source>
        <dbReference type="SAM" id="MobiDB-lite"/>
    </source>
</evidence>
<reference evidence="2 3" key="1">
    <citation type="journal article" date="2014" name="Genome Biol.">
        <title>Transcriptome and methylome profiling reveals relics of genome dominance in the mesopolyploid Brassica oleracea.</title>
        <authorList>
            <person name="Parkin I.A."/>
            <person name="Koh C."/>
            <person name="Tang H."/>
            <person name="Robinson S.J."/>
            <person name="Kagale S."/>
            <person name="Clarke W.E."/>
            <person name="Town C.D."/>
            <person name="Nixon J."/>
            <person name="Krishnakumar V."/>
            <person name="Bidwell S.L."/>
            <person name="Denoeud F."/>
            <person name="Belcram H."/>
            <person name="Links M.G."/>
            <person name="Just J."/>
            <person name="Clarke C."/>
            <person name="Bender T."/>
            <person name="Huebert T."/>
            <person name="Mason A.S."/>
            <person name="Pires J.C."/>
            <person name="Barker G."/>
            <person name="Moore J."/>
            <person name="Walley P.G."/>
            <person name="Manoli S."/>
            <person name="Batley J."/>
            <person name="Edwards D."/>
            <person name="Nelson M.N."/>
            <person name="Wang X."/>
            <person name="Paterson A.H."/>
            <person name="King G."/>
            <person name="Bancroft I."/>
            <person name="Chalhoub B."/>
            <person name="Sharpe A.G."/>
        </authorList>
    </citation>
    <scope>NUCLEOTIDE SEQUENCE</scope>
    <source>
        <strain evidence="2 3">cv. TO1000</strain>
    </source>
</reference>
<feature type="compositionally biased region" description="Pro residues" evidence="1">
    <location>
        <begin position="151"/>
        <end position="160"/>
    </location>
</feature>
<name>A0A0D3CLW7_BRAOL</name>
<organism evidence="2 3">
    <name type="scientific">Brassica oleracea var. oleracea</name>
    <dbReference type="NCBI Taxonomy" id="109376"/>
    <lineage>
        <taxon>Eukaryota</taxon>
        <taxon>Viridiplantae</taxon>
        <taxon>Streptophyta</taxon>
        <taxon>Embryophyta</taxon>
        <taxon>Tracheophyta</taxon>
        <taxon>Spermatophyta</taxon>
        <taxon>Magnoliopsida</taxon>
        <taxon>eudicotyledons</taxon>
        <taxon>Gunneridae</taxon>
        <taxon>Pentapetalae</taxon>
        <taxon>rosids</taxon>
        <taxon>malvids</taxon>
        <taxon>Brassicales</taxon>
        <taxon>Brassicaceae</taxon>
        <taxon>Brassiceae</taxon>
        <taxon>Brassica</taxon>
    </lineage>
</organism>